<sequence>MGFRNHRKPIASFEQPTKSTKMEAQMPPHGTPIHPESPTQLLAKVKESIIRSEECAQQQLAFIDDMEDRYRHFGLIYHSTSMSARNSSRLDANSMRRLQTAYTDFNVFSQPYAEVQKLLQLMLDECRPNGTLQALQARSERILNLADEIDRRLLDPANEALGLNAVSAVLSADLNLLKAEYYRQLNEGRANRWHTSDPVADKERGFCMPATLGEEWEIFKQSLDVLASEVLYKTPGEDYDSHWDALTVYDSEDDSGDDNGDDSDDDLPIQELVHGDEDNIIVEDLTPAAFPSSPTLGTYGSSHQVTPHHRVLEDGFVDDPQ</sequence>
<dbReference type="Proteomes" id="UP000800036">
    <property type="component" value="Unassembled WGS sequence"/>
</dbReference>
<protein>
    <submittedName>
        <fullName evidence="2">Uncharacterized protein</fullName>
    </submittedName>
</protein>
<proteinExistence type="predicted"/>
<dbReference type="AlphaFoldDB" id="A0A6A5UN85"/>
<keyword evidence="3" id="KW-1185">Reference proteome</keyword>
<dbReference type="OrthoDB" id="3799366at2759"/>
<dbReference type="EMBL" id="ML976747">
    <property type="protein sequence ID" value="KAF1966391.1"/>
    <property type="molecule type" value="Genomic_DNA"/>
</dbReference>
<feature type="compositionally biased region" description="Acidic residues" evidence="1">
    <location>
        <begin position="250"/>
        <end position="268"/>
    </location>
</feature>
<feature type="region of interest" description="Disordered" evidence="1">
    <location>
        <begin position="1"/>
        <end position="38"/>
    </location>
</feature>
<evidence type="ECO:0000256" key="1">
    <source>
        <dbReference type="SAM" id="MobiDB-lite"/>
    </source>
</evidence>
<organism evidence="2 3">
    <name type="scientific">Bimuria novae-zelandiae CBS 107.79</name>
    <dbReference type="NCBI Taxonomy" id="1447943"/>
    <lineage>
        <taxon>Eukaryota</taxon>
        <taxon>Fungi</taxon>
        <taxon>Dikarya</taxon>
        <taxon>Ascomycota</taxon>
        <taxon>Pezizomycotina</taxon>
        <taxon>Dothideomycetes</taxon>
        <taxon>Pleosporomycetidae</taxon>
        <taxon>Pleosporales</taxon>
        <taxon>Massarineae</taxon>
        <taxon>Didymosphaeriaceae</taxon>
        <taxon>Bimuria</taxon>
    </lineage>
</organism>
<accession>A0A6A5UN85</accession>
<reference evidence="2" key="1">
    <citation type="journal article" date="2020" name="Stud. Mycol.">
        <title>101 Dothideomycetes genomes: a test case for predicting lifestyles and emergence of pathogens.</title>
        <authorList>
            <person name="Haridas S."/>
            <person name="Albert R."/>
            <person name="Binder M."/>
            <person name="Bloem J."/>
            <person name="Labutti K."/>
            <person name="Salamov A."/>
            <person name="Andreopoulos B."/>
            <person name="Baker S."/>
            <person name="Barry K."/>
            <person name="Bills G."/>
            <person name="Bluhm B."/>
            <person name="Cannon C."/>
            <person name="Castanera R."/>
            <person name="Culley D."/>
            <person name="Daum C."/>
            <person name="Ezra D."/>
            <person name="Gonzalez J."/>
            <person name="Henrissat B."/>
            <person name="Kuo A."/>
            <person name="Liang C."/>
            <person name="Lipzen A."/>
            <person name="Lutzoni F."/>
            <person name="Magnuson J."/>
            <person name="Mondo S."/>
            <person name="Nolan M."/>
            <person name="Ohm R."/>
            <person name="Pangilinan J."/>
            <person name="Park H.-J."/>
            <person name="Ramirez L."/>
            <person name="Alfaro M."/>
            <person name="Sun H."/>
            <person name="Tritt A."/>
            <person name="Yoshinaga Y."/>
            <person name="Zwiers L.-H."/>
            <person name="Turgeon B."/>
            <person name="Goodwin S."/>
            <person name="Spatafora J."/>
            <person name="Crous P."/>
            <person name="Grigoriev I."/>
        </authorList>
    </citation>
    <scope>NUCLEOTIDE SEQUENCE</scope>
    <source>
        <strain evidence="2">CBS 107.79</strain>
    </source>
</reference>
<gene>
    <name evidence="2" type="ORF">BU23DRAFT_603611</name>
</gene>
<evidence type="ECO:0000313" key="3">
    <source>
        <dbReference type="Proteomes" id="UP000800036"/>
    </source>
</evidence>
<evidence type="ECO:0000313" key="2">
    <source>
        <dbReference type="EMBL" id="KAF1966391.1"/>
    </source>
</evidence>
<name>A0A6A5UN85_9PLEO</name>
<feature type="region of interest" description="Disordered" evidence="1">
    <location>
        <begin position="249"/>
        <end position="268"/>
    </location>
</feature>